<comment type="function">
    <text evidence="3">Poorly processive, error-prone DNA polymerase involved in untargeted mutagenesis. Copies undamaged DNA at stalled replication forks, which arise in vivo from mismatched or misaligned primer ends. These misaligned primers can be extended by PolIV. Exhibits no 3'-5' exonuclease (proofreading) activity. May be involved in translesional synthesis, in conjunction with the beta clamp from PolIII.</text>
</comment>
<evidence type="ECO:0000256" key="1">
    <source>
        <dbReference type="ARBA" id="ARBA00010945"/>
    </source>
</evidence>
<evidence type="ECO:0000313" key="5">
    <source>
        <dbReference type="EMBL" id="KGM10371.1"/>
    </source>
</evidence>
<dbReference type="Gene3D" id="3.40.1170.60">
    <property type="match status" value="1"/>
</dbReference>
<gene>
    <name evidence="5" type="ORF">N869_04920</name>
</gene>
<keyword evidence="5" id="KW-0808">Transferase</keyword>
<evidence type="ECO:0000259" key="4">
    <source>
        <dbReference type="PROSITE" id="PS50173"/>
    </source>
</evidence>
<dbReference type="SUPFAM" id="SSF56672">
    <property type="entry name" value="DNA/RNA polymerases"/>
    <property type="match status" value="1"/>
</dbReference>
<dbReference type="InterPro" id="IPR043128">
    <property type="entry name" value="Rev_trsase/Diguanyl_cyclase"/>
</dbReference>
<keyword evidence="6" id="KW-1185">Reference proteome</keyword>
<reference evidence="5 6" key="1">
    <citation type="submission" date="2013-08" db="EMBL/GenBank/DDBJ databases">
        <title>Genome sequencing of Cellulomonas bogoriensis 69B4.</title>
        <authorList>
            <person name="Chen F."/>
            <person name="Li Y."/>
            <person name="Wang G."/>
        </authorList>
    </citation>
    <scope>NUCLEOTIDE SEQUENCE [LARGE SCALE GENOMIC DNA]</scope>
    <source>
        <strain evidence="5 6">69B4</strain>
    </source>
</reference>
<organism evidence="5 6">
    <name type="scientific">Cellulomonas bogoriensis 69B4 = DSM 16987</name>
    <dbReference type="NCBI Taxonomy" id="1386082"/>
    <lineage>
        <taxon>Bacteria</taxon>
        <taxon>Bacillati</taxon>
        <taxon>Actinomycetota</taxon>
        <taxon>Actinomycetes</taxon>
        <taxon>Micrococcales</taxon>
        <taxon>Cellulomonadaceae</taxon>
        <taxon>Cellulomonas</taxon>
    </lineage>
</organism>
<dbReference type="Pfam" id="PF00817">
    <property type="entry name" value="IMS"/>
    <property type="match status" value="1"/>
</dbReference>
<proteinExistence type="inferred from homology"/>
<name>A0A0A0BQX8_9CELL</name>
<dbReference type="GO" id="GO:0006281">
    <property type="term" value="P:DNA repair"/>
    <property type="evidence" value="ECO:0007669"/>
    <property type="project" value="InterPro"/>
</dbReference>
<dbReference type="RefSeq" id="WP_035061884.1">
    <property type="nucleotide sequence ID" value="NZ_AXCZ01000146.1"/>
</dbReference>
<dbReference type="Gene3D" id="1.10.150.20">
    <property type="entry name" value="5' to 3' exonuclease, C-terminal subdomain"/>
    <property type="match status" value="1"/>
</dbReference>
<accession>A0A0A0BQX8</accession>
<feature type="domain" description="UmuC" evidence="4">
    <location>
        <begin position="29"/>
        <end position="153"/>
    </location>
</feature>
<dbReference type="CDD" id="cd03468">
    <property type="entry name" value="PolY_like"/>
    <property type="match status" value="1"/>
</dbReference>
<dbReference type="Gene3D" id="3.30.70.270">
    <property type="match status" value="1"/>
</dbReference>
<dbReference type="InterPro" id="IPR050356">
    <property type="entry name" value="SulA_CellDiv_inhibitor"/>
</dbReference>
<dbReference type="InterPro" id="IPR001126">
    <property type="entry name" value="UmuC"/>
</dbReference>
<comment type="similarity">
    <text evidence="1">Belongs to the DNA polymerase type-Y family.</text>
</comment>
<keyword evidence="2" id="KW-0227">DNA damage</keyword>
<dbReference type="PANTHER" id="PTHR35369">
    <property type="entry name" value="BLR3025 PROTEIN-RELATED"/>
    <property type="match status" value="1"/>
</dbReference>
<dbReference type="PANTHER" id="PTHR35369:SF2">
    <property type="entry name" value="BLR3025 PROTEIN"/>
    <property type="match status" value="1"/>
</dbReference>
<evidence type="ECO:0000313" key="6">
    <source>
        <dbReference type="Proteomes" id="UP000054314"/>
    </source>
</evidence>
<protein>
    <submittedName>
        <fullName evidence="5">DNA repair nucleotidyltransferase</fullName>
    </submittedName>
</protein>
<dbReference type="Proteomes" id="UP000054314">
    <property type="component" value="Unassembled WGS sequence"/>
</dbReference>
<dbReference type="GO" id="GO:0016740">
    <property type="term" value="F:transferase activity"/>
    <property type="evidence" value="ECO:0007669"/>
    <property type="project" value="UniProtKB-KW"/>
</dbReference>
<dbReference type="InterPro" id="IPR043502">
    <property type="entry name" value="DNA/RNA_pol_sf"/>
</dbReference>
<dbReference type="PROSITE" id="PS50173">
    <property type="entry name" value="UMUC"/>
    <property type="match status" value="1"/>
</dbReference>
<dbReference type="AlphaFoldDB" id="A0A0A0BQX8"/>
<feature type="non-terminal residue" evidence="5">
    <location>
        <position position="411"/>
    </location>
</feature>
<evidence type="ECO:0000256" key="3">
    <source>
        <dbReference type="ARBA" id="ARBA00025589"/>
    </source>
</evidence>
<sequence>MSVPPRTAAVWVPDWPVVAAMSAQEVPAHRPTVVHDGRRVTAVSAGARAHGVRRGMRRRHAQEVCPDLVLLGLDPGRDVRAFEPVAEAVESVVPGVEVARPGLLLLPAGGAARYHGSEPALAGRLVDAVGERTGHEAQVGVADGPGAAVLAARGGMLVPPGEVVGFLAPLGVTELVHVATGPVVRQVHELVDLLARLGVRTLGDLAHLPRADVHARLGAVGVWAHQVASGQDGRPAAVRRLEPDLVVHGDLDPPVGRVEAAAFAARRLAEELHTTLVDRGLGCGRLRVTARTEHGEELVRVWRTDTALGGSSAAHVTDRVRWQLEGWLTHRTGPEPGALTWLELRAEDVLDLTTEQGRLWGETNGTDRRAHRALLRVQGLLGAESVLGAQVQGGRDVRDQVHLVPWGEDLP</sequence>
<evidence type="ECO:0000256" key="2">
    <source>
        <dbReference type="ARBA" id="ARBA00022763"/>
    </source>
</evidence>
<dbReference type="EMBL" id="AXCZ01000146">
    <property type="protein sequence ID" value="KGM10371.1"/>
    <property type="molecule type" value="Genomic_DNA"/>
</dbReference>
<comment type="caution">
    <text evidence="5">The sequence shown here is derived from an EMBL/GenBank/DDBJ whole genome shotgun (WGS) entry which is preliminary data.</text>
</comment>